<gene>
    <name evidence="1" type="ORF">HBN89_20830</name>
</gene>
<evidence type="ECO:0000313" key="1">
    <source>
        <dbReference type="EMBL" id="NNB51687.1"/>
    </source>
</evidence>
<reference evidence="1 2" key="1">
    <citation type="journal article" date="2020" name="Front. Microbiol.">
        <title>Genetic Organization of the aprX-lipA2 Operon Affects the Proteolytic Potential of Pseudomonas Species in Milk.</title>
        <authorList>
            <person name="Maier C."/>
            <person name="Huptas C."/>
            <person name="von Neubeck M."/>
            <person name="Scherer S."/>
            <person name="Wenning M."/>
            <person name="Lucking G."/>
        </authorList>
    </citation>
    <scope>NUCLEOTIDE SEQUENCE [LARGE SCALE GENOMIC DNA]</scope>
    <source>
        <strain evidence="1 2">WS 5094</strain>
    </source>
</reference>
<dbReference type="Proteomes" id="UP000564604">
    <property type="component" value="Unassembled WGS sequence"/>
</dbReference>
<dbReference type="EMBL" id="JAAQYX010000036">
    <property type="protein sequence ID" value="NNB51687.1"/>
    <property type="molecule type" value="Genomic_DNA"/>
</dbReference>
<organism evidence="1 2">
    <name type="scientific">Pseudomonas fragi</name>
    <dbReference type="NCBI Taxonomy" id="296"/>
    <lineage>
        <taxon>Bacteria</taxon>
        <taxon>Pseudomonadati</taxon>
        <taxon>Pseudomonadota</taxon>
        <taxon>Gammaproteobacteria</taxon>
        <taxon>Pseudomonadales</taxon>
        <taxon>Pseudomonadaceae</taxon>
        <taxon>Pseudomonas</taxon>
    </lineage>
</organism>
<sequence>MVSFIGERHYVAEAAMTVRFLPATALRDRQLSADSVEKIDLHKKIEHRSVKTPILHVST</sequence>
<dbReference type="RefSeq" id="WP_169907866.1">
    <property type="nucleotide sequence ID" value="NZ_JAAQYX010000036.1"/>
</dbReference>
<evidence type="ECO:0000313" key="2">
    <source>
        <dbReference type="Proteomes" id="UP000564604"/>
    </source>
</evidence>
<comment type="caution">
    <text evidence="1">The sequence shown here is derived from an EMBL/GenBank/DDBJ whole genome shotgun (WGS) entry which is preliminary data.</text>
</comment>
<protein>
    <submittedName>
        <fullName evidence="1">Uncharacterized protein</fullName>
    </submittedName>
</protein>
<dbReference type="AlphaFoldDB" id="A0A9Q5B4W9"/>
<name>A0A9Q5B4W9_PSEFR</name>
<proteinExistence type="predicted"/>
<accession>A0A9Q5B4W9</accession>